<proteinExistence type="inferred from homology"/>
<sequence>MVSVRPWRAAPAQHLRGFTLVELLVVFAIGALLVALVPLAYDKLREGTAYRNTLRTVITELRSAREAARAEGRLVRFEMDLAARRFAVVGRTVHPVPEPLEVRAVVGRELLSADQVASIVFLPQGGATGGSLDIVRPSGDGTRVRVDWLTGRVEWEPLRP</sequence>
<keyword evidence="3" id="KW-1003">Cell membrane</keyword>
<evidence type="ECO:0000256" key="4">
    <source>
        <dbReference type="ARBA" id="ARBA00022481"/>
    </source>
</evidence>
<evidence type="ECO:0000256" key="5">
    <source>
        <dbReference type="ARBA" id="ARBA00022519"/>
    </source>
</evidence>
<keyword evidence="7 11" id="KW-1133">Transmembrane helix</keyword>
<feature type="domain" description="General secretion pathway GspH" evidence="12">
    <location>
        <begin position="55"/>
        <end position="149"/>
    </location>
</feature>
<name>A0ABP8KY23_9BURK</name>
<comment type="similarity">
    <text evidence="9">Belongs to the GSP H family.</text>
</comment>
<dbReference type="RefSeq" id="WP_345060811.1">
    <property type="nucleotide sequence ID" value="NZ_BAABEX010000004.1"/>
</dbReference>
<evidence type="ECO:0000256" key="7">
    <source>
        <dbReference type="ARBA" id="ARBA00022989"/>
    </source>
</evidence>
<evidence type="ECO:0000256" key="1">
    <source>
        <dbReference type="ARBA" id="ARBA00004377"/>
    </source>
</evidence>
<evidence type="ECO:0000256" key="3">
    <source>
        <dbReference type="ARBA" id="ARBA00022475"/>
    </source>
</evidence>
<dbReference type="Gene3D" id="3.30.700.10">
    <property type="entry name" value="Glycoprotein, Type 4 Pilin"/>
    <property type="match status" value="1"/>
</dbReference>
<evidence type="ECO:0000256" key="6">
    <source>
        <dbReference type="ARBA" id="ARBA00022692"/>
    </source>
</evidence>
<keyword evidence="14" id="KW-1185">Reference proteome</keyword>
<evidence type="ECO:0000256" key="11">
    <source>
        <dbReference type="SAM" id="Phobius"/>
    </source>
</evidence>
<dbReference type="Proteomes" id="UP001501788">
    <property type="component" value="Unassembled WGS sequence"/>
</dbReference>
<evidence type="ECO:0000313" key="14">
    <source>
        <dbReference type="Proteomes" id="UP001501788"/>
    </source>
</evidence>
<evidence type="ECO:0000256" key="9">
    <source>
        <dbReference type="ARBA" id="ARBA00025772"/>
    </source>
</evidence>
<dbReference type="InterPro" id="IPR022346">
    <property type="entry name" value="T2SS_GspH"/>
</dbReference>
<accession>A0ABP8KY23</accession>
<dbReference type="SUPFAM" id="SSF54523">
    <property type="entry name" value="Pili subunits"/>
    <property type="match status" value="1"/>
</dbReference>
<dbReference type="InterPro" id="IPR012902">
    <property type="entry name" value="N_methyl_site"/>
</dbReference>
<evidence type="ECO:0000256" key="8">
    <source>
        <dbReference type="ARBA" id="ARBA00023136"/>
    </source>
</evidence>
<dbReference type="PROSITE" id="PS00409">
    <property type="entry name" value="PROKAR_NTER_METHYL"/>
    <property type="match status" value="1"/>
</dbReference>
<reference evidence="14" key="1">
    <citation type="journal article" date="2019" name="Int. J. Syst. Evol. Microbiol.">
        <title>The Global Catalogue of Microorganisms (GCM) 10K type strain sequencing project: providing services to taxonomists for standard genome sequencing and annotation.</title>
        <authorList>
            <consortium name="The Broad Institute Genomics Platform"/>
            <consortium name="The Broad Institute Genome Sequencing Center for Infectious Disease"/>
            <person name="Wu L."/>
            <person name="Ma J."/>
        </authorList>
    </citation>
    <scope>NUCLEOTIDE SEQUENCE [LARGE SCALE GENOMIC DNA]</scope>
    <source>
        <strain evidence="14">JCM 31890</strain>
    </source>
</reference>
<keyword evidence="5" id="KW-0997">Cell inner membrane</keyword>
<keyword evidence="4" id="KW-0488">Methylation</keyword>
<dbReference type="NCBIfam" id="TIGR02532">
    <property type="entry name" value="IV_pilin_GFxxxE"/>
    <property type="match status" value="1"/>
</dbReference>
<protein>
    <recommendedName>
        <fullName evidence="2">Type II secretion system protein H</fullName>
    </recommendedName>
    <alternativeName>
        <fullName evidence="10">General secretion pathway protein H</fullName>
    </alternativeName>
</protein>
<feature type="transmembrane region" description="Helical" evidence="11">
    <location>
        <begin position="20"/>
        <end position="41"/>
    </location>
</feature>
<dbReference type="InterPro" id="IPR045584">
    <property type="entry name" value="Pilin-like"/>
</dbReference>
<keyword evidence="8 11" id="KW-0472">Membrane</keyword>
<gene>
    <name evidence="13" type="ORF">GCM10023090_04520</name>
</gene>
<dbReference type="Pfam" id="PF07963">
    <property type="entry name" value="N_methyl"/>
    <property type="match status" value="1"/>
</dbReference>
<comment type="subcellular location">
    <subcellularLocation>
        <location evidence="1">Cell inner membrane</location>
        <topology evidence="1">Single-pass membrane protein</topology>
    </subcellularLocation>
</comment>
<evidence type="ECO:0000256" key="10">
    <source>
        <dbReference type="ARBA" id="ARBA00030775"/>
    </source>
</evidence>
<dbReference type="Pfam" id="PF12019">
    <property type="entry name" value="GspH"/>
    <property type="match status" value="1"/>
</dbReference>
<evidence type="ECO:0000259" key="12">
    <source>
        <dbReference type="Pfam" id="PF12019"/>
    </source>
</evidence>
<keyword evidence="6 11" id="KW-0812">Transmembrane</keyword>
<dbReference type="EMBL" id="BAABEX010000004">
    <property type="protein sequence ID" value="GAA4418961.1"/>
    <property type="molecule type" value="Genomic_DNA"/>
</dbReference>
<evidence type="ECO:0000256" key="2">
    <source>
        <dbReference type="ARBA" id="ARBA00021549"/>
    </source>
</evidence>
<comment type="caution">
    <text evidence="13">The sequence shown here is derived from an EMBL/GenBank/DDBJ whole genome shotgun (WGS) entry which is preliminary data.</text>
</comment>
<organism evidence="13 14">
    <name type="scientific">Acidovorax lacteus</name>
    <dbReference type="NCBI Taxonomy" id="1924988"/>
    <lineage>
        <taxon>Bacteria</taxon>
        <taxon>Pseudomonadati</taxon>
        <taxon>Pseudomonadota</taxon>
        <taxon>Betaproteobacteria</taxon>
        <taxon>Burkholderiales</taxon>
        <taxon>Comamonadaceae</taxon>
        <taxon>Acidovorax</taxon>
    </lineage>
</organism>
<evidence type="ECO:0000313" key="13">
    <source>
        <dbReference type="EMBL" id="GAA4418961.1"/>
    </source>
</evidence>